<name>A0ABX2FF80_9PSEU</name>
<evidence type="ECO:0000313" key="3">
    <source>
        <dbReference type="EMBL" id="NRN70043.1"/>
    </source>
</evidence>
<evidence type="ECO:0000313" key="4">
    <source>
        <dbReference type="Proteomes" id="UP000763557"/>
    </source>
</evidence>
<dbReference type="Gene3D" id="1.10.10.2840">
    <property type="entry name" value="PucR C-terminal helix-turn-helix domain"/>
    <property type="match status" value="1"/>
</dbReference>
<sequence>MTVRAVLDDLAREPARLRAVVDRLVARIRVAVPEYAAVPDADLRQGNRRIVTAAIGHLRENRLPDEAELREITEVGAERAYQGISLAAVLAAYRVSGEEFWRVLSTAARERGASDSSLLSTLELVWQWLDFVTVAAAEAHREVELRTAREDEQRVGDAVRALLTQPGSGTHRHLLQLGLDPAGRFAALRGRMAAGVTVSVLREHIPVNGVVVAEANRDVLGIVTSPHALGPQFGTFSVGPLGTAADLHTSYLTAGRVLAAALRLRRAGTHRLDTLRLACVVATDGDMTSMLSGRIIGPLRAKGSYGEEIWQSILSYVENGLRVDDTAALLHVHPNTVRHRLAQFTELTGLSLRDPADLAEIWWLTVLNSAAGKP</sequence>
<accession>A0ABX2FF80</accession>
<feature type="domain" description="PucR C-terminal helix-turn-helix" evidence="1">
    <location>
        <begin position="314"/>
        <end position="363"/>
    </location>
</feature>
<organism evidence="3 4">
    <name type="scientific">Kibdelosporangium persicum</name>
    <dbReference type="NCBI Taxonomy" id="2698649"/>
    <lineage>
        <taxon>Bacteria</taxon>
        <taxon>Bacillati</taxon>
        <taxon>Actinomycetota</taxon>
        <taxon>Actinomycetes</taxon>
        <taxon>Pseudonocardiales</taxon>
        <taxon>Pseudonocardiaceae</taxon>
        <taxon>Kibdelosporangium</taxon>
    </lineage>
</organism>
<dbReference type="Pfam" id="PF14361">
    <property type="entry name" value="RsbRD_N"/>
    <property type="match status" value="1"/>
</dbReference>
<dbReference type="PANTHER" id="PTHR33744">
    <property type="entry name" value="CARBOHYDRATE DIACID REGULATOR"/>
    <property type="match status" value="1"/>
</dbReference>
<dbReference type="EMBL" id="JAAATY010000033">
    <property type="protein sequence ID" value="NRN70043.1"/>
    <property type="molecule type" value="Genomic_DNA"/>
</dbReference>
<dbReference type="PANTHER" id="PTHR33744:SF15">
    <property type="entry name" value="CARBOHYDRATE DIACID REGULATOR"/>
    <property type="match status" value="1"/>
</dbReference>
<dbReference type="InterPro" id="IPR042070">
    <property type="entry name" value="PucR_C-HTH_sf"/>
</dbReference>
<keyword evidence="4" id="KW-1185">Reference proteome</keyword>
<gene>
    <name evidence="3" type="ORF">GC106_73050</name>
</gene>
<dbReference type="InterPro" id="IPR025751">
    <property type="entry name" value="RsbRD_N_dom"/>
</dbReference>
<reference evidence="3 4" key="1">
    <citation type="submission" date="2020-01" db="EMBL/GenBank/DDBJ databases">
        <title>Kibdelosporangium persica a novel Actinomycetes from a hot desert in Iran.</title>
        <authorList>
            <person name="Safaei N."/>
            <person name="Zaburannyi N."/>
            <person name="Mueller R."/>
            <person name="Wink J."/>
        </authorList>
    </citation>
    <scope>NUCLEOTIDE SEQUENCE [LARGE SCALE GENOMIC DNA]</scope>
    <source>
        <strain evidence="3 4">4NS15</strain>
    </source>
</reference>
<dbReference type="RefSeq" id="WP_173140888.1">
    <property type="nucleotide sequence ID" value="NZ_CBCSGW010000066.1"/>
</dbReference>
<dbReference type="InterPro" id="IPR051448">
    <property type="entry name" value="CdaR-like_regulators"/>
</dbReference>
<evidence type="ECO:0000259" key="1">
    <source>
        <dbReference type="Pfam" id="PF13556"/>
    </source>
</evidence>
<protein>
    <submittedName>
        <fullName evidence="3">Transcriptional regulator</fullName>
    </submittedName>
</protein>
<dbReference type="Proteomes" id="UP000763557">
    <property type="component" value="Unassembled WGS sequence"/>
</dbReference>
<feature type="domain" description="RsbT co-antagonist protein RsbRD N-terminal" evidence="2">
    <location>
        <begin position="19"/>
        <end position="154"/>
    </location>
</feature>
<comment type="caution">
    <text evidence="3">The sequence shown here is derived from an EMBL/GenBank/DDBJ whole genome shotgun (WGS) entry which is preliminary data.</text>
</comment>
<dbReference type="Pfam" id="PF13556">
    <property type="entry name" value="HTH_30"/>
    <property type="match status" value="1"/>
</dbReference>
<dbReference type="InterPro" id="IPR025736">
    <property type="entry name" value="PucR_C-HTH_dom"/>
</dbReference>
<proteinExistence type="predicted"/>
<evidence type="ECO:0000259" key="2">
    <source>
        <dbReference type="Pfam" id="PF14361"/>
    </source>
</evidence>